<keyword evidence="2 8" id="KW-0812">Transmembrane</keyword>
<evidence type="ECO:0000256" key="8">
    <source>
        <dbReference type="RuleBase" id="RU000688"/>
    </source>
</evidence>
<protein>
    <recommendedName>
        <fullName evidence="10">G-protein coupled receptors family 1 profile domain-containing protein</fullName>
    </recommendedName>
</protein>
<evidence type="ECO:0000256" key="6">
    <source>
        <dbReference type="ARBA" id="ARBA00023170"/>
    </source>
</evidence>
<feature type="transmembrane region" description="Helical" evidence="9">
    <location>
        <begin position="164"/>
        <end position="194"/>
    </location>
</feature>
<feature type="transmembrane region" description="Helical" evidence="9">
    <location>
        <begin position="25"/>
        <end position="44"/>
    </location>
</feature>
<comment type="similarity">
    <text evidence="8">Belongs to the G-protein coupled receptor 1 family.</text>
</comment>
<dbReference type="EMBL" id="CAXITT010000082">
    <property type="protein sequence ID" value="CAL1531186.1"/>
    <property type="molecule type" value="Genomic_DNA"/>
</dbReference>
<evidence type="ECO:0000256" key="4">
    <source>
        <dbReference type="ARBA" id="ARBA00023040"/>
    </source>
</evidence>
<dbReference type="GO" id="GO:0004930">
    <property type="term" value="F:G protein-coupled receptor activity"/>
    <property type="evidence" value="ECO:0007669"/>
    <property type="project" value="UniProtKB-KW"/>
</dbReference>
<proteinExistence type="inferred from homology"/>
<keyword evidence="6 8" id="KW-0675">Receptor</keyword>
<keyword evidence="12" id="KW-1185">Reference proteome</keyword>
<dbReference type="SUPFAM" id="SSF81321">
    <property type="entry name" value="Family A G protein-coupled receptor-like"/>
    <property type="match status" value="1"/>
</dbReference>
<dbReference type="PRINTS" id="PR00237">
    <property type="entry name" value="GPCRRHODOPSN"/>
</dbReference>
<organism evidence="11 12">
    <name type="scientific">Lymnaea stagnalis</name>
    <name type="common">Great pond snail</name>
    <name type="synonym">Helix stagnalis</name>
    <dbReference type="NCBI Taxonomy" id="6523"/>
    <lineage>
        <taxon>Eukaryota</taxon>
        <taxon>Metazoa</taxon>
        <taxon>Spiralia</taxon>
        <taxon>Lophotrochozoa</taxon>
        <taxon>Mollusca</taxon>
        <taxon>Gastropoda</taxon>
        <taxon>Heterobranchia</taxon>
        <taxon>Euthyneura</taxon>
        <taxon>Panpulmonata</taxon>
        <taxon>Hygrophila</taxon>
        <taxon>Lymnaeoidea</taxon>
        <taxon>Lymnaeidae</taxon>
        <taxon>Lymnaea</taxon>
    </lineage>
</organism>
<reference evidence="11 12" key="1">
    <citation type="submission" date="2024-04" db="EMBL/GenBank/DDBJ databases">
        <authorList>
            <consortium name="Genoscope - CEA"/>
            <person name="William W."/>
        </authorList>
    </citation>
    <scope>NUCLEOTIDE SEQUENCE [LARGE SCALE GENOMIC DNA]</scope>
</reference>
<dbReference type="InterPro" id="IPR017452">
    <property type="entry name" value="GPCR_Rhodpsn_7TM"/>
</dbReference>
<comment type="subcellular location">
    <subcellularLocation>
        <location evidence="1">Membrane</location>
        <topology evidence="1">Multi-pass membrane protein</topology>
    </subcellularLocation>
</comment>
<dbReference type="PROSITE" id="PS50262">
    <property type="entry name" value="G_PROTEIN_RECEP_F1_2"/>
    <property type="match status" value="1"/>
</dbReference>
<dbReference type="InterPro" id="IPR000276">
    <property type="entry name" value="GPCR_Rhodpsn"/>
</dbReference>
<evidence type="ECO:0000256" key="2">
    <source>
        <dbReference type="ARBA" id="ARBA00022692"/>
    </source>
</evidence>
<comment type="caution">
    <text evidence="11">The sequence shown here is derived from an EMBL/GenBank/DDBJ whole genome shotgun (WGS) entry which is preliminary data.</text>
</comment>
<feature type="domain" description="G-protein coupled receptors family 1 profile" evidence="10">
    <location>
        <begin position="6"/>
        <end position="273"/>
    </location>
</feature>
<accession>A0AAV2HGI4</accession>
<dbReference type="PANTHER" id="PTHR24243">
    <property type="entry name" value="G-PROTEIN COUPLED RECEPTOR"/>
    <property type="match status" value="1"/>
</dbReference>
<feature type="transmembrane region" description="Helical" evidence="9">
    <location>
        <begin position="111"/>
        <end position="136"/>
    </location>
</feature>
<evidence type="ECO:0000256" key="5">
    <source>
        <dbReference type="ARBA" id="ARBA00023136"/>
    </source>
</evidence>
<keyword evidence="3 9" id="KW-1133">Transmembrane helix</keyword>
<dbReference type="Pfam" id="PF00001">
    <property type="entry name" value="7tm_1"/>
    <property type="match status" value="1"/>
</dbReference>
<evidence type="ECO:0000313" key="12">
    <source>
        <dbReference type="Proteomes" id="UP001497497"/>
    </source>
</evidence>
<evidence type="ECO:0000256" key="1">
    <source>
        <dbReference type="ARBA" id="ARBA00004141"/>
    </source>
</evidence>
<keyword evidence="7 8" id="KW-0807">Transducer</keyword>
<feature type="transmembrane region" description="Helical" evidence="9">
    <location>
        <begin position="215"/>
        <end position="240"/>
    </location>
</feature>
<evidence type="ECO:0000256" key="3">
    <source>
        <dbReference type="ARBA" id="ARBA00022989"/>
    </source>
</evidence>
<evidence type="ECO:0000256" key="9">
    <source>
        <dbReference type="SAM" id="Phobius"/>
    </source>
</evidence>
<sequence>MFGIVGNSINIAVLRRHGTRESTNIILISLSVSDLLFSTLLPVTRLKCVVGHFDPVLATSLNTFVTVYLFMPKFVCLGTSFFYVSLIAVERFVAVFFPFRVSKMFTRRTVFILSLSIFFFSLAAISPSFLTFRLVWVYDEELKKSVAVVELTEFYQTNHVVLDFYVWVGLNNLFCAISVSLVFACCVAICVKLNKAARKRELMTSSNSAGYDVKVVKMLVTVCCIYLCVILPTITMYMFFKPSFIFESPVHKIMNDVCDILCAVNASANFLVYVSMSNKFARTY</sequence>
<dbReference type="PANTHER" id="PTHR24243:SF208">
    <property type="entry name" value="PYROKININ-1 RECEPTOR"/>
    <property type="match status" value="1"/>
</dbReference>
<feature type="non-terminal residue" evidence="11">
    <location>
        <position position="284"/>
    </location>
</feature>
<dbReference type="PROSITE" id="PS00237">
    <property type="entry name" value="G_PROTEIN_RECEP_F1_1"/>
    <property type="match status" value="1"/>
</dbReference>
<evidence type="ECO:0000256" key="7">
    <source>
        <dbReference type="ARBA" id="ARBA00023224"/>
    </source>
</evidence>
<name>A0AAV2HGI4_LYMST</name>
<gene>
    <name evidence="11" type="ORF">GSLYS_00005281001</name>
</gene>
<dbReference type="Gene3D" id="1.20.1070.10">
    <property type="entry name" value="Rhodopsin 7-helix transmembrane proteins"/>
    <property type="match status" value="1"/>
</dbReference>
<evidence type="ECO:0000259" key="10">
    <source>
        <dbReference type="PROSITE" id="PS50262"/>
    </source>
</evidence>
<evidence type="ECO:0000313" key="11">
    <source>
        <dbReference type="EMBL" id="CAL1531186.1"/>
    </source>
</evidence>
<dbReference type="Proteomes" id="UP001497497">
    <property type="component" value="Unassembled WGS sequence"/>
</dbReference>
<dbReference type="GO" id="GO:0005886">
    <property type="term" value="C:plasma membrane"/>
    <property type="evidence" value="ECO:0007669"/>
    <property type="project" value="TreeGrafter"/>
</dbReference>
<keyword evidence="5 9" id="KW-0472">Membrane</keyword>
<dbReference type="AlphaFoldDB" id="A0AAV2HGI4"/>
<keyword evidence="4 8" id="KW-0297">G-protein coupled receptor</keyword>